<gene>
    <name evidence="2" type="ORF">KC19_2G098500</name>
</gene>
<keyword evidence="1" id="KW-1133">Transmembrane helix</keyword>
<protein>
    <submittedName>
        <fullName evidence="2">Uncharacterized protein</fullName>
    </submittedName>
</protein>
<comment type="caution">
    <text evidence="2">The sequence shown here is derived from an EMBL/GenBank/DDBJ whole genome shotgun (WGS) entry which is preliminary data.</text>
</comment>
<evidence type="ECO:0000313" key="2">
    <source>
        <dbReference type="EMBL" id="KAG0586539.1"/>
    </source>
</evidence>
<organism evidence="2 3">
    <name type="scientific">Ceratodon purpureus</name>
    <name type="common">Fire moss</name>
    <name type="synonym">Dicranum purpureum</name>
    <dbReference type="NCBI Taxonomy" id="3225"/>
    <lineage>
        <taxon>Eukaryota</taxon>
        <taxon>Viridiplantae</taxon>
        <taxon>Streptophyta</taxon>
        <taxon>Embryophyta</taxon>
        <taxon>Bryophyta</taxon>
        <taxon>Bryophytina</taxon>
        <taxon>Bryopsida</taxon>
        <taxon>Dicranidae</taxon>
        <taxon>Pseudoditrichales</taxon>
        <taxon>Ditrichaceae</taxon>
        <taxon>Ceratodon</taxon>
    </lineage>
</organism>
<evidence type="ECO:0000256" key="1">
    <source>
        <dbReference type="SAM" id="Phobius"/>
    </source>
</evidence>
<dbReference type="Proteomes" id="UP000822688">
    <property type="component" value="Chromosome 2"/>
</dbReference>
<keyword evidence="3" id="KW-1185">Reference proteome</keyword>
<proteinExistence type="predicted"/>
<feature type="transmembrane region" description="Helical" evidence="1">
    <location>
        <begin position="21"/>
        <end position="43"/>
    </location>
</feature>
<name>A0A8T0IU79_CERPU</name>
<sequence length="66" mass="7385">MECGTVRCKSWFLCRRSLEDFLVSGCMCESSVFLLHVSGIMLLKWQSGTVLPGDNCKFVAVRKSGH</sequence>
<keyword evidence="1" id="KW-0812">Transmembrane</keyword>
<dbReference type="AlphaFoldDB" id="A0A8T0IU79"/>
<evidence type="ECO:0000313" key="3">
    <source>
        <dbReference type="Proteomes" id="UP000822688"/>
    </source>
</evidence>
<keyword evidence="1" id="KW-0472">Membrane</keyword>
<reference evidence="2" key="1">
    <citation type="submission" date="2020-06" db="EMBL/GenBank/DDBJ databases">
        <title>WGS assembly of Ceratodon purpureus strain R40.</title>
        <authorList>
            <person name="Carey S.B."/>
            <person name="Jenkins J."/>
            <person name="Shu S."/>
            <person name="Lovell J.T."/>
            <person name="Sreedasyam A."/>
            <person name="Maumus F."/>
            <person name="Tiley G.P."/>
            <person name="Fernandez-Pozo N."/>
            <person name="Barry K."/>
            <person name="Chen C."/>
            <person name="Wang M."/>
            <person name="Lipzen A."/>
            <person name="Daum C."/>
            <person name="Saski C.A."/>
            <person name="Payton A.C."/>
            <person name="Mcbreen J.C."/>
            <person name="Conrad R.E."/>
            <person name="Kollar L.M."/>
            <person name="Olsson S."/>
            <person name="Huttunen S."/>
            <person name="Landis J.B."/>
            <person name="Wickett N.J."/>
            <person name="Johnson M.G."/>
            <person name="Rensing S.A."/>
            <person name="Grimwood J."/>
            <person name="Schmutz J."/>
            <person name="Mcdaniel S.F."/>
        </authorList>
    </citation>
    <scope>NUCLEOTIDE SEQUENCE</scope>
    <source>
        <strain evidence="2">R40</strain>
    </source>
</reference>
<accession>A0A8T0IU79</accession>
<dbReference type="EMBL" id="CM026422">
    <property type="protein sequence ID" value="KAG0586539.1"/>
    <property type="molecule type" value="Genomic_DNA"/>
</dbReference>